<protein>
    <recommendedName>
        <fullName evidence="9">Protein-export membrane protein SecF</fullName>
    </recommendedName>
</protein>
<feature type="transmembrane region" description="Helical" evidence="9">
    <location>
        <begin position="252"/>
        <end position="269"/>
    </location>
</feature>
<evidence type="ECO:0000256" key="8">
    <source>
        <dbReference type="ARBA" id="ARBA00023136"/>
    </source>
</evidence>
<evidence type="ECO:0000313" key="11">
    <source>
        <dbReference type="EMBL" id="AFY94930.1"/>
    </source>
</evidence>
<evidence type="ECO:0000256" key="3">
    <source>
        <dbReference type="ARBA" id="ARBA00022475"/>
    </source>
</evidence>
<dbReference type="GO" id="GO:0006605">
    <property type="term" value="P:protein targeting"/>
    <property type="evidence" value="ECO:0007669"/>
    <property type="project" value="UniProtKB-UniRule"/>
</dbReference>
<evidence type="ECO:0000256" key="2">
    <source>
        <dbReference type="ARBA" id="ARBA00022448"/>
    </source>
</evidence>
<keyword evidence="12" id="KW-1185">Reference proteome</keyword>
<dbReference type="eggNOG" id="COG0341">
    <property type="taxonomic scope" value="Bacteria"/>
</dbReference>
<dbReference type="SUPFAM" id="SSF82866">
    <property type="entry name" value="Multidrug efflux transporter AcrB transmembrane domain"/>
    <property type="match status" value="1"/>
</dbReference>
<keyword evidence="7 9" id="KW-0811">Translocation</keyword>
<reference evidence="11 12" key="1">
    <citation type="submission" date="2012-05" db="EMBL/GenBank/DDBJ databases">
        <title>Finished chromosome of genome of Chamaesiphon sp. PCC 6605.</title>
        <authorList>
            <consortium name="US DOE Joint Genome Institute"/>
            <person name="Gugger M."/>
            <person name="Coursin T."/>
            <person name="Rippka R."/>
            <person name="Tandeau De Marsac N."/>
            <person name="Huntemann M."/>
            <person name="Wei C.-L."/>
            <person name="Han J."/>
            <person name="Detter J.C."/>
            <person name="Han C."/>
            <person name="Tapia R."/>
            <person name="Chen A."/>
            <person name="Kyrpides N."/>
            <person name="Mavromatis K."/>
            <person name="Markowitz V."/>
            <person name="Szeto E."/>
            <person name="Ivanova N."/>
            <person name="Pagani I."/>
            <person name="Pati A."/>
            <person name="Goodwin L."/>
            <person name="Nordberg H.P."/>
            <person name="Cantor M.N."/>
            <person name="Hua S.X."/>
            <person name="Woyke T."/>
            <person name="Kerfeld C.A."/>
        </authorList>
    </citation>
    <scope>NUCLEOTIDE SEQUENCE [LARGE SCALE GENOMIC DNA]</scope>
    <source>
        <strain evidence="12">ATCC 27169 / PCC 6605</strain>
    </source>
</reference>
<evidence type="ECO:0000256" key="4">
    <source>
        <dbReference type="ARBA" id="ARBA00022692"/>
    </source>
</evidence>
<dbReference type="PATRIC" id="fig|1173020.3.peg.4544"/>
<feature type="transmembrane region" description="Helical" evidence="9">
    <location>
        <begin position="169"/>
        <end position="194"/>
    </location>
</feature>
<comment type="subunit">
    <text evidence="9">Forms a complex with SecD. Part of the essential Sec protein translocation apparatus which comprises SecA, SecYEG and auxiliary proteins SecDF. Other proteins may also be involved.</text>
</comment>
<keyword evidence="5 9" id="KW-0653">Protein transport</keyword>
<dbReference type="GO" id="GO:0065002">
    <property type="term" value="P:intracellular protein transmembrane transport"/>
    <property type="evidence" value="ECO:0007669"/>
    <property type="project" value="UniProtKB-UniRule"/>
</dbReference>
<dbReference type="Proteomes" id="UP000010366">
    <property type="component" value="Chromosome"/>
</dbReference>
<comment type="similarity">
    <text evidence="9">Belongs to the SecD/SecF family. SecF subfamily.</text>
</comment>
<dbReference type="EMBL" id="CP003600">
    <property type="protein sequence ID" value="AFY94930.1"/>
    <property type="molecule type" value="Genomic_DNA"/>
</dbReference>
<dbReference type="InterPro" id="IPR022813">
    <property type="entry name" value="SecD/SecF_arch_bac"/>
</dbReference>
<dbReference type="STRING" id="1173020.Cha6605_3968"/>
<proteinExistence type="inferred from homology"/>
<dbReference type="HOGENOM" id="CLU_050012_0_0_3"/>
<feature type="domain" description="Protein export membrane protein SecD/SecF C-terminal" evidence="10">
    <location>
        <begin position="118"/>
        <end position="304"/>
    </location>
</feature>
<dbReference type="OrthoDB" id="9805019at2"/>
<name>K9UJD8_CHAP6</name>
<dbReference type="GO" id="GO:0015450">
    <property type="term" value="F:protein-transporting ATPase activity"/>
    <property type="evidence" value="ECO:0007669"/>
    <property type="project" value="InterPro"/>
</dbReference>
<evidence type="ECO:0000256" key="5">
    <source>
        <dbReference type="ARBA" id="ARBA00022927"/>
    </source>
</evidence>
<dbReference type="Pfam" id="PF07549">
    <property type="entry name" value="Sec_GG"/>
    <property type="match status" value="1"/>
</dbReference>
<feature type="transmembrane region" description="Helical" evidence="9">
    <location>
        <begin position="141"/>
        <end position="162"/>
    </location>
</feature>
<keyword evidence="6 9" id="KW-1133">Transmembrane helix</keyword>
<evidence type="ECO:0000256" key="7">
    <source>
        <dbReference type="ARBA" id="ARBA00023010"/>
    </source>
</evidence>
<sequence length="319" mass="35326">MRKFSVTKQRKWWWLLSSAVILAGIVSMILSSTNPEINSPLRRGLDFTGGSKLQYELDCSIADNCKPIDIATVREIVKNQGIVEPIIQVVGKDSTGLSIRTKDLKVEARTKLEAALSEKLGKFDPQKTQNDTVGPTLGQELFQNGLIAIFLSFGLILAYLTFRFKFDYAFFAFVALFHDVFVTTGIFSILGLVNGVEVDSLFVVGLLTIIGFSVNDTVVIYDRIREVISINPDQPIDKIVDDAVNQTMSRSLNTTFTVLLTLFSIFFFGGDTLKNFALCLIIGFTAGAYSSIFIASTLFAWWRERHPTTPTASAISSES</sequence>
<keyword evidence="8 9" id="KW-0472">Membrane</keyword>
<dbReference type="GO" id="GO:0005886">
    <property type="term" value="C:plasma membrane"/>
    <property type="evidence" value="ECO:0007669"/>
    <property type="project" value="UniProtKB-SubCell"/>
</dbReference>
<comment type="subcellular location">
    <subcellularLocation>
        <location evidence="1 9">Cell membrane</location>
        <topology evidence="1 9">Multi-pass membrane protein</topology>
    </subcellularLocation>
</comment>
<accession>K9UJD8</accession>
<organism evidence="11 12">
    <name type="scientific">Chamaesiphon minutus (strain ATCC 27169 / PCC 6605)</name>
    <dbReference type="NCBI Taxonomy" id="1173020"/>
    <lineage>
        <taxon>Bacteria</taxon>
        <taxon>Bacillati</taxon>
        <taxon>Cyanobacteriota</taxon>
        <taxon>Cyanophyceae</taxon>
        <taxon>Gomontiellales</taxon>
        <taxon>Chamaesiphonaceae</taxon>
        <taxon>Chamaesiphon</taxon>
    </lineage>
</organism>
<comment type="function">
    <text evidence="9">Part of the Sec protein translocase complex. Interacts with the SecYEG preprotein conducting channel. SecDF uses the proton motive force (PMF) to complete protein translocation after the ATP-dependent function of SecA.</text>
</comment>
<evidence type="ECO:0000256" key="9">
    <source>
        <dbReference type="HAMAP-Rule" id="MF_01464"/>
    </source>
</evidence>
<dbReference type="HAMAP" id="MF_01464_B">
    <property type="entry name" value="SecF_B"/>
    <property type="match status" value="1"/>
</dbReference>
<evidence type="ECO:0000256" key="1">
    <source>
        <dbReference type="ARBA" id="ARBA00004651"/>
    </source>
</evidence>
<keyword evidence="3 9" id="KW-1003">Cell membrane</keyword>
<dbReference type="NCBIfam" id="TIGR00966">
    <property type="entry name" value="transloc_SecF"/>
    <property type="match status" value="1"/>
</dbReference>
<keyword evidence="2 9" id="KW-0813">Transport</keyword>
<keyword evidence="4 9" id="KW-0812">Transmembrane</keyword>
<dbReference type="PANTHER" id="PTHR30081:SF8">
    <property type="entry name" value="PROTEIN TRANSLOCASE SUBUNIT SECF"/>
    <property type="match status" value="1"/>
</dbReference>
<gene>
    <name evidence="9" type="primary">secF</name>
    <name evidence="11" type="ORF">Cha6605_3968</name>
</gene>
<comment type="function">
    <text evidence="9">Probably participates in protein translocation into and across both the cytoplasmic and thylakoid membranes in cyanobacterial cells.</text>
</comment>
<dbReference type="NCBIfam" id="TIGR00916">
    <property type="entry name" value="2A0604s01"/>
    <property type="match status" value="1"/>
</dbReference>
<evidence type="ECO:0000313" key="12">
    <source>
        <dbReference type="Proteomes" id="UP000010366"/>
    </source>
</evidence>
<evidence type="ECO:0000259" key="10">
    <source>
        <dbReference type="Pfam" id="PF02355"/>
    </source>
</evidence>
<feature type="transmembrane region" description="Helical" evidence="9">
    <location>
        <begin position="275"/>
        <end position="302"/>
    </location>
</feature>
<dbReference type="Pfam" id="PF02355">
    <property type="entry name" value="SecD_SecF_C"/>
    <property type="match status" value="1"/>
</dbReference>
<dbReference type="PRINTS" id="PR01755">
    <property type="entry name" value="SECFTRNLCASE"/>
</dbReference>
<dbReference type="Gene3D" id="1.20.1640.10">
    <property type="entry name" value="Multidrug efflux transporter AcrB transmembrane domain"/>
    <property type="match status" value="1"/>
</dbReference>
<dbReference type="InterPro" id="IPR022645">
    <property type="entry name" value="SecD/SecF_bac"/>
</dbReference>
<dbReference type="AlphaFoldDB" id="K9UJD8"/>
<dbReference type="InterPro" id="IPR048634">
    <property type="entry name" value="SecD_SecF_C"/>
</dbReference>
<dbReference type="PANTHER" id="PTHR30081">
    <property type="entry name" value="PROTEIN-EXPORT MEMBRANE PROTEIN SEC"/>
    <property type="match status" value="1"/>
</dbReference>
<feature type="transmembrane region" description="Helical" evidence="9">
    <location>
        <begin position="200"/>
        <end position="221"/>
    </location>
</feature>
<dbReference type="InterPro" id="IPR055344">
    <property type="entry name" value="SecD_SecF_C_bact"/>
</dbReference>
<dbReference type="InterPro" id="IPR022646">
    <property type="entry name" value="SecD/SecF_CS"/>
</dbReference>
<dbReference type="RefSeq" id="WP_015161044.1">
    <property type="nucleotide sequence ID" value="NC_019697.1"/>
</dbReference>
<feature type="transmembrane region" description="Helical" evidence="9">
    <location>
        <begin position="12"/>
        <end position="30"/>
    </location>
</feature>
<dbReference type="KEGG" id="cmp:Cha6605_3968"/>
<dbReference type="InterPro" id="IPR005665">
    <property type="entry name" value="SecF_bac"/>
</dbReference>
<evidence type="ECO:0000256" key="6">
    <source>
        <dbReference type="ARBA" id="ARBA00022989"/>
    </source>
</evidence>
<dbReference type="GO" id="GO:0043952">
    <property type="term" value="P:protein transport by the Sec complex"/>
    <property type="evidence" value="ECO:0007669"/>
    <property type="project" value="UniProtKB-UniRule"/>
</dbReference>